<dbReference type="NCBIfam" id="TIGR00196">
    <property type="entry name" value="yjeF_cterm"/>
    <property type="match status" value="1"/>
</dbReference>
<dbReference type="PROSITE" id="PS51383">
    <property type="entry name" value="YJEF_C_3"/>
    <property type="match status" value="1"/>
</dbReference>
<protein>
    <recommendedName>
        <fullName evidence="6">ADP-dependent (S)-NAD(P)H-hydrate dehydratase</fullName>
        <ecNumber evidence="6">4.2.1.136</ecNumber>
    </recommendedName>
    <alternativeName>
        <fullName evidence="6">ADP-dependent NAD(P)HX dehydratase</fullName>
    </alternativeName>
</protein>
<feature type="binding site" evidence="6">
    <location>
        <position position="222"/>
    </location>
    <ligand>
        <name>(6S)-NADPHX</name>
        <dbReference type="ChEBI" id="CHEBI:64076"/>
    </ligand>
</feature>
<organism evidence="8 9">
    <name type="scientific">Luteibacter sahnii</name>
    <dbReference type="NCBI Taxonomy" id="3021977"/>
    <lineage>
        <taxon>Bacteria</taxon>
        <taxon>Pseudomonadati</taxon>
        <taxon>Pseudomonadota</taxon>
        <taxon>Gammaproteobacteria</taxon>
        <taxon>Lysobacterales</taxon>
        <taxon>Rhodanobacteraceae</taxon>
        <taxon>Luteibacter</taxon>
    </lineage>
</organism>
<proteinExistence type="inferred from homology"/>
<evidence type="ECO:0000256" key="6">
    <source>
        <dbReference type="HAMAP-Rule" id="MF_01965"/>
    </source>
</evidence>
<evidence type="ECO:0000256" key="1">
    <source>
        <dbReference type="ARBA" id="ARBA00022741"/>
    </source>
</evidence>
<dbReference type="Pfam" id="PF01256">
    <property type="entry name" value="Carb_kinase"/>
    <property type="match status" value="1"/>
</dbReference>
<evidence type="ECO:0000256" key="2">
    <source>
        <dbReference type="ARBA" id="ARBA00022840"/>
    </source>
</evidence>
<keyword evidence="4 6" id="KW-0520">NAD</keyword>
<dbReference type="PANTHER" id="PTHR12592">
    <property type="entry name" value="ATP-DEPENDENT (S)-NAD(P)H-HYDRATE DEHYDRATASE FAMILY MEMBER"/>
    <property type="match status" value="1"/>
</dbReference>
<comment type="cofactor">
    <cofactor evidence="6">
        <name>Mg(2+)</name>
        <dbReference type="ChEBI" id="CHEBI:18420"/>
    </cofactor>
</comment>
<evidence type="ECO:0000256" key="3">
    <source>
        <dbReference type="ARBA" id="ARBA00022857"/>
    </source>
</evidence>
<comment type="catalytic activity">
    <reaction evidence="6">
        <text>(6S)-NADHX + ADP = AMP + phosphate + NADH + H(+)</text>
        <dbReference type="Rhea" id="RHEA:32223"/>
        <dbReference type="ChEBI" id="CHEBI:15378"/>
        <dbReference type="ChEBI" id="CHEBI:43474"/>
        <dbReference type="ChEBI" id="CHEBI:57945"/>
        <dbReference type="ChEBI" id="CHEBI:64074"/>
        <dbReference type="ChEBI" id="CHEBI:456215"/>
        <dbReference type="ChEBI" id="CHEBI:456216"/>
        <dbReference type="EC" id="4.2.1.136"/>
    </reaction>
</comment>
<feature type="binding site" evidence="6">
    <location>
        <position position="155"/>
    </location>
    <ligand>
        <name>(6S)-NADPHX</name>
        <dbReference type="ChEBI" id="CHEBI:64076"/>
    </ligand>
</feature>
<dbReference type="CDD" id="cd01171">
    <property type="entry name" value="YXKO-related"/>
    <property type="match status" value="1"/>
</dbReference>
<feature type="binding site" evidence="6">
    <location>
        <position position="42"/>
    </location>
    <ligand>
        <name>(6S)-NADPHX</name>
        <dbReference type="ChEBI" id="CHEBI:64076"/>
    </ligand>
</feature>
<comment type="caution">
    <text evidence="8">The sequence shown here is derived from an EMBL/GenBank/DDBJ whole genome shotgun (WGS) entry which is preliminary data.</text>
</comment>
<comment type="function">
    <text evidence="6">Catalyzes the dehydration of the S-form of NAD(P)HX at the expense of ADP, which is converted to AMP. Together with NAD(P)HX epimerase, which catalyzes the epimerization of the S- and R-forms, the enzyme allows the repair of both epimers of NAD(P)HX, a damaged form of NAD(P)H that is a result of enzymatic or heat-dependent hydration.</text>
</comment>
<accession>A0ABT6BBS4</accession>
<dbReference type="HAMAP" id="MF_01965">
    <property type="entry name" value="NADHX_dehydratase"/>
    <property type="match status" value="1"/>
</dbReference>
<dbReference type="PANTHER" id="PTHR12592:SF0">
    <property type="entry name" value="ATP-DEPENDENT (S)-NAD(P)H-HYDRATE DEHYDRATASE"/>
    <property type="match status" value="1"/>
</dbReference>
<feature type="binding site" evidence="6">
    <location>
        <begin position="192"/>
        <end position="196"/>
    </location>
    <ligand>
        <name>AMP</name>
        <dbReference type="ChEBI" id="CHEBI:456215"/>
    </ligand>
</feature>
<dbReference type="InterPro" id="IPR000631">
    <property type="entry name" value="CARKD"/>
</dbReference>
<comment type="catalytic activity">
    <reaction evidence="6">
        <text>(6S)-NADPHX + ADP = AMP + phosphate + NADPH + H(+)</text>
        <dbReference type="Rhea" id="RHEA:32235"/>
        <dbReference type="ChEBI" id="CHEBI:15378"/>
        <dbReference type="ChEBI" id="CHEBI:43474"/>
        <dbReference type="ChEBI" id="CHEBI:57783"/>
        <dbReference type="ChEBI" id="CHEBI:64076"/>
        <dbReference type="ChEBI" id="CHEBI:456215"/>
        <dbReference type="ChEBI" id="CHEBI:456216"/>
        <dbReference type="EC" id="4.2.1.136"/>
    </reaction>
</comment>
<evidence type="ECO:0000256" key="4">
    <source>
        <dbReference type="ARBA" id="ARBA00023027"/>
    </source>
</evidence>
<evidence type="ECO:0000313" key="8">
    <source>
        <dbReference type="EMBL" id="MDF4025576.1"/>
    </source>
</evidence>
<feature type="binding site" evidence="6">
    <location>
        <position position="221"/>
    </location>
    <ligand>
        <name>AMP</name>
        <dbReference type="ChEBI" id="CHEBI:456215"/>
    </ligand>
</feature>
<comment type="similarity">
    <text evidence="6">Belongs to the NnrD/CARKD family.</text>
</comment>
<dbReference type="Proteomes" id="UP001528850">
    <property type="component" value="Unassembled WGS sequence"/>
</dbReference>
<reference evidence="8 9" key="1">
    <citation type="journal article" date="2024" name="Curr. Microbiol.">
        <title>Luteibacter sahnii sp. nov., A Novel Yellow-Colored Xanthomonadin Pigment Producing Probiotic Bacterium from Healthy Rice Seed Microbiome.</title>
        <authorList>
            <person name="Jaiswal G."/>
            <person name="Rana R."/>
            <person name="Nayak P.K."/>
            <person name="Chouhan R."/>
            <person name="Gandhi S.G."/>
            <person name="Patel H.K."/>
            <person name="Patil P.B."/>
        </authorList>
    </citation>
    <scope>NUCLEOTIDE SEQUENCE [LARGE SCALE GENOMIC DNA]</scope>
    <source>
        <strain evidence="8 9">PPL201</strain>
    </source>
</reference>
<feature type="domain" description="YjeF C-terminal" evidence="7">
    <location>
        <begin position="7"/>
        <end position="281"/>
    </location>
</feature>
<evidence type="ECO:0000259" key="7">
    <source>
        <dbReference type="PROSITE" id="PS51383"/>
    </source>
</evidence>
<comment type="subunit">
    <text evidence="6">Homotetramer.</text>
</comment>
<feature type="binding site" evidence="6">
    <location>
        <position position="112"/>
    </location>
    <ligand>
        <name>(6S)-NADPHX</name>
        <dbReference type="ChEBI" id="CHEBI:64076"/>
    </ligand>
</feature>
<dbReference type="Gene3D" id="3.40.1190.20">
    <property type="match status" value="1"/>
</dbReference>
<keyword evidence="1 6" id="KW-0547">Nucleotide-binding</keyword>
<keyword evidence="2 6" id="KW-0067">ATP-binding</keyword>
<keyword evidence="9" id="KW-1185">Reference proteome</keyword>
<dbReference type="InterPro" id="IPR029056">
    <property type="entry name" value="Ribokinase-like"/>
</dbReference>
<evidence type="ECO:0000256" key="5">
    <source>
        <dbReference type="ARBA" id="ARBA00023239"/>
    </source>
</evidence>
<dbReference type="SUPFAM" id="SSF53613">
    <property type="entry name" value="Ribokinase-like"/>
    <property type="match status" value="1"/>
</dbReference>
<evidence type="ECO:0000313" key="9">
    <source>
        <dbReference type="Proteomes" id="UP001528850"/>
    </source>
</evidence>
<name>A0ABT6BBS4_9GAMM</name>
<keyword evidence="5 6" id="KW-0456">Lyase</keyword>
<dbReference type="EC" id="4.2.1.136" evidence="6"/>
<keyword evidence="3 6" id="KW-0521">NADP</keyword>
<sequence length="282" mass="28549">MDATRVTRTLLQRWPLPAPDGSSKKDRGRVVVIGGSRGVPGAALLSGDAALRAGAGKLMTFTGAESASTLGVAMPESGMEAVALGDDGELGTLTAGQVDTVRKADAVLVGPGMATGASPAPAQAARVAGAVVADAGSLHADALVPAAGRLVITPHVPEMADLMDLRPDDVSRRGADVAIEAARHFNAVVVLKGPTTWIATPDRTLWVHHVDAPGLGTSGSGDVLAGVLTGLLARGASLPQAALWGVAVHARAGRRLGRRAGRVGFLARELLPVIPRILASLD</sequence>
<dbReference type="EMBL" id="JARJJS010000002">
    <property type="protein sequence ID" value="MDF4025576.1"/>
    <property type="molecule type" value="Genomic_DNA"/>
</dbReference>
<gene>
    <name evidence="6" type="primary">nnrD</name>
    <name evidence="8" type="ORF">P3W24_11435</name>
</gene>